<dbReference type="Proteomes" id="UP000823824">
    <property type="component" value="Unassembled WGS sequence"/>
</dbReference>
<evidence type="ECO:0000313" key="3">
    <source>
        <dbReference type="EMBL" id="HJB12632.1"/>
    </source>
</evidence>
<evidence type="ECO:0000313" key="4">
    <source>
        <dbReference type="Proteomes" id="UP000823824"/>
    </source>
</evidence>
<feature type="compositionally biased region" description="Polar residues" evidence="1">
    <location>
        <begin position="35"/>
        <end position="48"/>
    </location>
</feature>
<comment type="caution">
    <text evidence="3">The sequence shown here is derived from an EMBL/GenBank/DDBJ whole genome shotgun (WGS) entry which is preliminary data.</text>
</comment>
<evidence type="ECO:0000256" key="1">
    <source>
        <dbReference type="SAM" id="MobiDB-lite"/>
    </source>
</evidence>
<sequence length="296" mass="31640">MKKWCLFLSLYFCLCLLAACAGGDISAAGADSGGTPSEETQAGGETTEPGQVTETFRLVDAGDSGQPAILAKADGTSGDVYTLDLFGVENVTLEGYTAEEMAAMDWSPVAGALVEVTWNGTVLESYPAQFGEVTAVRILEDGFNDLCRLYRDVLNDLWEADPGLNDGITELGVDLSETSLPESERAAVAYAFGMDHGLMPVEGTYQELVDQGYIDGEELFWEDGCLFSIKETQDEDPVVFSLPSIGPGDEIPDYSGVRFDAEKWRGGTGAYSFTNCTAASLDGHWNVYTVGAEAIS</sequence>
<dbReference type="EMBL" id="DWZJ01000022">
    <property type="protein sequence ID" value="HJB12632.1"/>
    <property type="molecule type" value="Genomic_DNA"/>
</dbReference>
<dbReference type="AlphaFoldDB" id="A0A9D2LH51"/>
<feature type="chain" id="PRO_5038909714" evidence="2">
    <location>
        <begin position="22"/>
        <end position="296"/>
    </location>
</feature>
<protein>
    <submittedName>
        <fullName evidence="3">Uncharacterized protein</fullName>
    </submittedName>
</protein>
<accession>A0A9D2LH51</accession>
<keyword evidence="2" id="KW-0732">Signal</keyword>
<feature type="signal peptide" evidence="2">
    <location>
        <begin position="1"/>
        <end position="21"/>
    </location>
</feature>
<gene>
    <name evidence="3" type="ORF">H9787_02820</name>
</gene>
<reference evidence="3" key="1">
    <citation type="journal article" date="2021" name="PeerJ">
        <title>Extensive microbial diversity within the chicken gut microbiome revealed by metagenomics and culture.</title>
        <authorList>
            <person name="Gilroy R."/>
            <person name="Ravi A."/>
            <person name="Getino M."/>
            <person name="Pursley I."/>
            <person name="Horton D.L."/>
            <person name="Alikhan N.F."/>
            <person name="Baker D."/>
            <person name="Gharbi K."/>
            <person name="Hall N."/>
            <person name="Watson M."/>
            <person name="Adriaenssens E.M."/>
            <person name="Foster-Nyarko E."/>
            <person name="Jarju S."/>
            <person name="Secka A."/>
            <person name="Antonio M."/>
            <person name="Oren A."/>
            <person name="Chaudhuri R.R."/>
            <person name="La Ragione R."/>
            <person name="Hildebrand F."/>
            <person name="Pallen M.J."/>
        </authorList>
    </citation>
    <scope>NUCLEOTIDE SEQUENCE</scope>
    <source>
        <strain evidence="3">ChiBcec18-1249</strain>
    </source>
</reference>
<evidence type="ECO:0000256" key="2">
    <source>
        <dbReference type="SAM" id="SignalP"/>
    </source>
</evidence>
<feature type="region of interest" description="Disordered" evidence="1">
    <location>
        <begin position="29"/>
        <end position="48"/>
    </location>
</feature>
<dbReference type="PROSITE" id="PS51257">
    <property type="entry name" value="PROKAR_LIPOPROTEIN"/>
    <property type="match status" value="1"/>
</dbReference>
<reference evidence="3" key="2">
    <citation type="submission" date="2021-04" db="EMBL/GenBank/DDBJ databases">
        <authorList>
            <person name="Gilroy R."/>
        </authorList>
    </citation>
    <scope>NUCLEOTIDE SEQUENCE</scope>
    <source>
        <strain evidence="3">ChiBcec18-1249</strain>
    </source>
</reference>
<proteinExistence type="predicted"/>
<organism evidence="3 4">
    <name type="scientific">Candidatus Oscillibacter excrementigallinarum</name>
    <dbReference type="NCBI Taxonomy" id="2838716"/>
    <lineage>
        <taxon>Bacteria</taxon>
        <taxon>Bacillati</taxon>
        <taxon>Bacillota</taxon>
        <taxon>Clostridia</taxon>
        <taxon>Eubacteriales</taxon>
        <taxon>Oscillospiraceae</taxon>
        <taxon>Oscillibacter</taxon>
    </lineage>
</organism>
<name>A0A9D2LH51_9FIRM</name>